<accession>A0A200PX47</accession>
<evidence type="ECO:0000256" key="4">
    <source>
        <dbReference type="ARBA" id="ARBA00013040"/>
    </source>
</evidence>
<dbReference type="GO" id="GO:0016020">
    <property type="term" value="C:membrane"/>
    <property type="evidence" value="ECO:0007669"/>
    <property type="project" value="UniProtKB-SubCell"/>
</dbReference>
<keyword evidence="8" id="KW-0472">Membrane</keyword>
<proteinExistence type="inferred from homology"/>
<protein>
    <recommendedName>
        <fullName evidence="5">Multiple inositol polyphosphate phosphatase 1</fullName>
        <ecNumber evidence="4">3.1.3.62</ecNumber>
        <ecNumber evidence="3">3.1.3.80</ecNumber>
    </recommendedName>
    <alternativeName>
        <fullName evidence="9">2,3-bisphosphoglycerate 3-phosphatase</fullName>
    </alternativeName>
</protein>
<dbReference type="AlphaFoldDB" id="A0A200PX47"/>
<dbReference type="PANTHER" id="PTHR20963">
    <property type="entry name" value="MULTIPLE INOSITOL POLYPHOSPHATE PHOSPHATASE-RELATED"/>
    <property type="match status" value="1"/>
</dbReference>
<evidence type="ECO:0000256" key="8">
    <source>
        <dbReference type="ARBA" id="ARBA00023136"/>
    </source>
</evidence>
<evidence type="ECO:0000256" key="11">
    <source>
        <dbReference type="ARBA" id="ARBA00043671"/>
    </source>
</evidence>
<comment type="caution">
    <text evidence="14">The sequence shown here is derived from an EMBL/GenBank/DDBJ whole genome shotgun (WGS) entry which is preliminary data.</text>
</comment>
<evidence type="ECO:0000256" key="7">
    <source>
        <dbReference type="ARBA" id="ARBA00022801"/>
    </source>
</evidence>
<evidence type="ECO:0000313" key="15">
    <source>
        <dbReference type="Proteomes" id="UP000195402"/>
    </source>
</evidence>
<dbReference type="OrthoDB" id="6509975at2759"/>
<dbReference type="Proteomes" id="UP000195402">
    <property type="component" value="Unassembled WGS sequence"/>
</dbReference>
<dbReference type="GO" id="GO:0034417">
    <property type="term" value="F:bisphosphoglycerate 3-phosphatase activity"/>
    <property type="evidence" value="ECO:0007669"/>
    <property type="project" value="UniProtKB-EC"/>
</dbReference>
<evidence type="ECO:0000256" key="3">
    <source>
        <dbReference type="ARBA" id="ARBA00012976"/>
    </source>
</evidence>
<name>A0A200PX47_MACCD</name>
<organism evidence="14 15">
    <name type="scientific">Macleaya cordata</name>
    <name type="common">Five-seeded plume-poppy</name>
    <name type="synonym">Bocconia cordata</name>
    <dbReference type="NCBI Taxonomy" id="56857"/>
    <lineage>
        <taxon>Eukaryota</taxon>
        <taxon>Viridiplantae</taxon>
        <taxon>Streptophyta</taxon>
        <taxon>Embryophyta</taxon>
        <taxon>Tracheophyta</taxon>
        <taxon>Spermatophyta</taxon>
        <taxon>Magnoliopsida</taxon>
        <taxon>Ranunculales</taxon>
        <taxon>Papaveraceae</taxon>
        <taxon>Papaveroideae</taxon>
        <taxon>Macleaya</taxon>
    </lineage>
</organism>
<evidence type="ECO:0000256" key="13">
    <source>
        <dbReference type="ARBA" id="ARBA00043832"/>
    </source>
</evidence>
<dbReference type="InterPro" id="IPR000560">
    <property type="entry name" value="His_Pase_clade-2"/>
</dbReference>
<evidence type="ECO:0000256" key="12">
    <source>
        <dbReference type="ARBA" id="ARBA00043691"/>
    </source>
</evidence>
<dbReference type="FunCoup" id="A0A200PX47">
    <property type="interactions" value="3331"/>
</dbReference>
<dbReference type="OMA" id="WCAAFTR"/>
<evidence type="ECO:0000256" key="10">
    <source>
        <dbReference type="ARBA" id="ARBA00043668"/>
    </source>
</evidence>
<keyword evidence="15" id="KW-1185">Reference proteome</keyword>
<dbReference type="EC" id="3.1.3.80" evidence="3"/>
<comment type="subcellular location">
    <subcellularLocation>
        <location evidence="1">Membrane</location>
    </subcellularLocation>
</comment>
<evidence type="ECO:0000256" key="1">
    <source>
        <dbReference type="ARBA" id="ARBA00004370"/>
    </source>
</evidence>
<sequence length="651" mass="72336">MSGGVGRTRIGREKPTTLCSYSLVYGAVKDVADNNFVPSTIPDECSPIHINLVARHGTRSPTKKRIRELDRLATRLEVLLSETHKGNSSLTKIPDWLSGWQSPWKGKQKGGELISKGEEELHHLGIRLRERFPDLFEEEYHPDIFTIRATQIPRASASAVAFGMGLFNGRGSLGPGRHRAFAVICESRASDILLRFHDICQSYKDYRKNQEPAVHKLKEPILDEVSSALVTRYQMNFTRQDIASLWFLCKQEASLLDITDQACGLFTPSEVSLLEWTDDLEAYILKGYGKSINYRMGVPLLQDVVQSMEQAIKAKEEHHTPGTYEKARLRFAHAETVVPFSCLLGLFREGTEFSRIQHEQALELPPKPPQKRNWRGSIVAPFAGNNMLILYSCPANKKSKYFVQVMHNEVPVPLPGCNNTDFCPFEDFKERIVNPHMKHDYNSICSTKSEVPESTTFSSLFTAVLLELQKTVSMAALLLLRATMATASETEPSPSNSTETEKPQMEPLRLPTMEEIRGQDIWNNCVVRSAVSGIMGGGLGLFMGLFLGALDNPLMQEEMSAKQQFIYTAKQMGRRSLSSAKTFALMGVIFSAAECVVEKARAKHDMTNTAVAGCVTGGALSAKGGPKAACMGCAGFATFSVLIEKFLDRHD</sequence>
<dbReference type="STRING" id="56857.A0A200PX47"/>
<evidence type="ECO:0000256" key="2">
    <source>
        <dbReference type="ARBA" id="ARBA00008422"/>
    </source>
</evidence>
<comment type="catalytic activity">
    <reaction evidence="10">
        <text>1D-myo-inositol 1,2,5,6-tetrakisphosphate + H2O = 1D-myo-inositol 1,2,6-trisphosphate + phosphate</text>
        <dbReference type="Rhea" id="RHEA:77119"/>
        <dbReference type="ChEBI" id="CHEBI:15377"/>
        <dbReference type="ChEBI" id="CHEBI:43474"/>
        <dbReference type="ChEBI" id="CHEBI:195535"/>
        <dbReference type="ChEBI" id="CHEBI:195537"/>
        <dbReference type="EC" id="3.1.3.62"/>
    </reaction>
    <physiologicalReaction direction="left-to-right" evidence="10">
        <dbReference type="Rhea" id="RHEA:77120"/>
    </physiologicalReaction>
</comment>
<evidence type="ECO:0000256" key="5">
    <source>
        <dbReference type="ARBA" id="ARBA00018097"/>
    </source>
</evidence>
<dbReference type="SUPFAM" id="SSF53254">
    <property type="entry name" value="Phosphoglycerate mutase-like"/>
    <property type="match status" value="1"/>
</dbReference>
<dbReference type="EC" id="3.1.3.62" evidence="4"/>
<dbReference type="FunFam" id="3.40.50.1240:FF:000017">
    <property type="entry name" value="Histidine acid phosphatase family protein"/>
    <property type="match status" value="1"/>
</dbReference>
<dbReference type="GO" id="GO:0052745">
    <property type="term" value="F:inositol phosphate phosphatase activity"/>
    <property type="evidence" value="ECO:0007669"/>
    <property type="project" value="TreeGrafter"/>
</dbReference>
<dbReference type="Pfam" id="PF02466">
    <property type="entry name" value="Tim17"/>
    <property type="match status" value="1"/>
</dbReference>
<dbReference type="CDD" id="cd07061">
    <property type="entry name" value="HP_HAP_like"/>
    <property type="match status" value="1"/>
</dbReference>
<dbReference type="GO" id="GO:0003993">
    <property type="term" value="F:acid phosphatase activity"/>
    <property type="evidence" value="ECO:0007669"/>
    <property type="project" value="TreeGrafter"/>
</dbReference>
<evidence type="ECO:0000313" key="14">
    <source>
        <dbReference type="EMBL" id="OVA02787.1"/>
    </source>
</evidence>
<dbReference type="InterPro" id="IPR029033">
    <property type="entry name" value="His_PPase_superfam"/>
</dbReference>
<dbReference type="Pfam" id="PF00328">
    <property type="entry name" value="His_Phos_2"/>
    <property type="match status" value="1"/>
</dbReference>
<dbReference type="InParanoid" id="A0A200PX47"/>
<dbReference type="PANTHER" id="PTHR20963:SF8">
    <property type="entry name" value="MULTIPLE INOSITOL POLYPHOSPHATE PHOSPHATASE 1"/>
    <property type="match status" value="1"/>
</dbReference>
<comment type="catalytic activity">
    <reaction evidence="13">
        <text>(2R)-2,3-bisphosphoglycerate + H2O = (2R)-2-phosphoglycerate + phosphate</text>
        <dbReference type="Rhea" id="RHEA:27381"/>
        <dbReference type="ChEBI" id="CHEBI:15377"/>
        <dbReference type="ChEBI" id="CHEBI:43474"/>
        <dbReference type="ChEBI" id="CHEBI:58248"/>
        <dbReference type="ChEBI" id="CHEBI:58289"/>
        <dbReference type="EC" id="3.1.3.80"/>
    </reaction>
    <physiologicalReaction direction="left-to-right" evidence="13">
        <dbReference type="Rhea" id="RHEA:27382"/>
    </physiologicalReaction>
</comment>
<keyword evidence="7" id="KW-0378">Hydrolase</keyword>
<comment type="similarity">
    <text evidence="2">Belongs to the histidine acid phosphatase family. MINPP1 subfamily.</text>
</comment>
<keyword evidence="6" id="KW-0732">Signal</keyword>
<dbReference type="Gene3D" id="3.40.50.1240">
    <property type="entry name" value="Phosphoglycerate mutase-like"/>
    <property type="match status" value="1"/>
</dbReference>
<comment type="catalytic activity">
    <reaction evidence="11">
        <text>1D-myo-inositol 1,2,4,5,6-pentakisphosphate + H2O = 1D-myo-inositol 1,2,5,6-tetrakisphosphate + phosphate</text>
        <dbReference type="Rhea" id="RHEA:77115"/>
        <dbReference type="ChEBI" id="CHEBI:15377"/>
        <dbReference type="ChEBI" id="CHEBI:43474"/>
        <dbReference type="ChEBI" id="CHEBI:57798"/>
        <dbReference type="ChEBI" id="CHEBI:195535"/>
        <dbReference type="EC" id="3.1.3.62"/>
    </reaction>
    <physiologicalReaction direction="left-to-right" evidence="11">
        <dbReference type="Rhea" id="RHEA:77116"/>
    </physiologicalReaction>
</comment>
<evidence type="ECO:0000256" key="6">
    <source>
        <dbReference type="ARBA" id="ARBA00022729"/>
    </source>
</evidence>
<reference evidence="14 15" key="1">
    <citation type="journal article" date="2017" name="Mol. Plant">
        <title>The Genome of Medicinal Plant Macleaya cordata Provides New Insights into Benzylisoquinoline Alkaloids Metabolism.</title>
        <authorList>
            <person name="Liu X."/>
            <person name="Liu Y."/>
            <person name="Huang P."/>
            <person name="Ma Y."/>
            <person name="Qing Z."/>
            <person name="Tang Q."/>
            <person name="Cao H."/>
            <person name="Cheng P."/>
            <person name="Zheng Y."/>
            <person name="Yuan Z."/>
            <person name="Zhou Y."/>
            <person name="Liu J."/>
            <person name="Tang Z."/>
            <person name="Zhuo Y."/>
            <person name="Zhang Y."/>
            <person name="Yu L."/>
            <person name="Huang J."/>
            <person name="Yang P."/>
            <person name="Peng Q."/>
            <person name="Zhang J."/>
            <person name="Jiang W."/>
            <person name="Zhang Z."/>
            <person name="Lin K."/>
            <person name="Ro D.K."/>
            <person name="Chen X."/>
            <person name="Xiong X."/>
            <person name="Shang Y."/>
            <person name="Huang S."/>
            <person name="Zeng J."/>
        </authorList>
    </citation>
    <scope>NUCLEOTIDE SEQUENCE [LARGE SCALE GENOMIC DNA]</scope>
    <source>
        <strain evidence="15">cv. BLH2017</strain>
        <tissue evidence="14">Root</tissue>
    </source>
</reference>
<dbReference type="EMBL" id="MVGT01003948">
    <property type="protein sequence ID" value="OVA02787.1"/>
    <property type="molecule type" value="Genomic_DNA"/>
</dbReference>
<comment type="catalytic activity">
    <reaction evidence="12">
        <text>1D-myo-inositol hexakisphosphate + H2O = 1D-myo-inositol 1,2,4,5,6-pentakisphosphate + phosphate</text>
        <dbReference type="Rhea" id="RHEA:16989"/>
        <dbReference type="ChEBI" id="CHEBI:15377"/>
        <dbReference type="ChEBI" id="CHEBI:43474"/>
        <dbReference type="ChEBI" id="CHEBI:57798"/>
        <dbReference type="ChEBI" id="CHEBI:58130"/>
        <dbReference type="EC" id="3.1.3.62"/>
    </reaction>
    <physiologicalReaction direction="left-to-right" evidence="12">
        <dbReference type="Rhea" id="RHEA:16990"/>
    </physiologicalReaction>
</comment>
<gene>
    <name evidence="14" type="ORF">BVC80_9093g140</name>
</gene>
<evidence type="ECO:0000256" key="9">
    <source>
        <dbReference type="ARBA" id="ARBA00031642"/>
    </source>
</evidence>